<proteinExistence type="predicted"/>
<comment type="caution">
    <text evidence="1">The sequence shown here is derived from an EMBL/GenBank/DDBJ whole genome shotgun (WGS) entry which is preliminary data.</text>
</comment>
<dbReference type="RefSeq" id="WP_301126466.1">
    <property type="nucleotide sequence ID" value="NZ_JAUHPV010000002.1"/>
</dbReference>
<dbReference type="PIRSF" id="PIRSF022704">
    <property type="entry name" value="UCP022704"/>
    <property type="match status" value="1"/>
</dbReference>
<reference evidence="1" key="1">
    <citation type="submission" date="2023-06" db="EMBL/GenBank/DDBJ databases">
        <title>SYSU T00b26.</title>
        <authorList>
            <person name="Gao L."/>
            <person name="Fang B.-Z."/>
            <person name="Li W.-J."/>
        </authorList>
    </citation>
    <scope>NUCLEOTIDE SEQUENCE</scope>
    <source>
        <strain evidence="1">SYSU T00b26</strain>
    </source>
</reference>
<dbReference type="InterPro" id="IPR013320">
    <property type="entry name" value="ConA-like_dom_sf"/>
</dbReference>
<dbReference type="PANTHER" id="PTHR35332">
    <property type="entry name" value="REGULATION OF ENOLASE PROTEIN 1"/>
    <property type="match status" value="1"/>
</dbReference>
<dbReference type="EMBL" id="JAUHPV010000002">
    <property type="protein sequence ID" value="MDN4472139.1"/>
    <property type="molecule type" value="Genomic_DNA"/>
</dbReference>
<keyword evidence="2" id="KW-1185">Reference proteome</keyword>
<name>A0ABT8FZ14_9MICO</name>
<evidence type="ECO:0000313" key="1">
    <source>
        <dbReference type="EMBL" id="MDN4472139.1"/>
    </source>
</evidence>
<organism evidence="1 2">
    <name type="scientific">Demequina zhanjiangensis</name>
    <dbReference type="NCBI Taxonomy" id="3051659"/>
    <lineage>
        <taxon>Bacteria</taxon>
        <taxon>Bacillati</taxon>
        <taxon>Actinomycetota</taxon>
        <taxon>Actinomycetes</taxon>
        <taxon>Micrococcales</taxon>
        <taxon>Demequinaceae</taxon>
        <taxon>Demequina</taxon>
    </lineage>
</organism>
<dbReference type="InterPro" id="IPR009784">
    <property type="entry name" value="DUF1349"/>
</dbReference>
<dbReference type="SUPFAM" id="SSF49899">
    <property type="entry name" value="Concanavalin A-like lectins/glucanases"/>
    <property type="match status" value="1"/>
</dbReference>
<sequence length="193" mass="20640">MDWGELLSQGTWTTEPVSAEVDGARLVVEAREGSDAWRTTSYGFVHDDAHALVVPLGQAAAAEVSFVLDYAEQFDQAGVMIHVDSETWIKAGVEVSDGSPQVGAVVTHGMSDWSVAPVPEWVGREVTVRASRSGDAITVRARVDDEPWRLVRVAPLPPEADASVGPFCCAPSRSGLRVAFTGFRLGEPDAALH</sequence>
<protein>
    <submittedName>
        <fullName evidence="1">DUF1349 domain-containing protein</fullName>
    </submittedName>
</protein>
<dbReference type="InterPro" id="IPR015987">
    <property type="entry name" value="UCP022704"/>
</dbReference>
<evidence type="ECO:0000313" key="2">
    <source>
        <dbReference type="Proteomes" id="UP001172738"/>
    </source>
</evidence>
<dbReference type="PANTHER" id="PTHR35332:SF2">
    <property type="entry name" value="REGULATION OF ENOLASE PROTEIN 1"/>
    <property type="match status" value="1"/>
</dbReference>
<dbReference type="Proteomes" id="UP001172738">
    <property type="component" value="Unassembled WGS sequence"/>
</dbReference>
<gene>
    <name evidence="1" type="ORF">QQX04_03915</name>
</gene>
<dbReference type="Pfam" id="PF07081">
    <property type="entry name" value="DUF1349"/>
    <property type="match status" value="1"/>
</dbReference>
<dbReference type="Gene3D" id="2.60.120.200">
    <property type="match status" value="1"/>
</dbReference>
<accession>A0ABT8FZ14</accession>